<protein>
    <recommendedName>
        <fullName evidence="4">DUF1754-domain-containing protein</fullName>
    </recommendedName>
</protein>
<keyword evidence="3" id="KW-1185">Reference proteome</keyword>
<dbReference type="RefSeq" id="XP_012193502.1">
    <property type="nucleotide sequence ID" value="XM_012338112.1"/>
</dbReference>
<sequence length="135" mass="14961">MAPSSSSSSSAYAFKPGGSLKLKGDDGKKDKKKHATVADSSTATRSSKQKHVRDHSNDEQEDDLARLEGEVGMGLTTEGRKMTEAERKFEEVRRKRLHQRIAKEARTSHKEKVEAFNKYLGSLSEHHDIPKVGPG</sequence>
<evidence type="ECO:0000256" key="1">
    <source>
        <dbReference type="SAM" id="MobiDB-lite"/>
    </source>
</evidence>
<feature type="region of interest" description="Disordered" evidence="1">
    <location>
        <begin position="1"/>
        <end position="87"/>
    </location>
</feature>
<accession>R9PP88</accession>
<evidence type="ECO:0008006" key="4">
    <source>
        <dbReference type="Google" id="ProtNLM"/>
    </source>
</evidence>
<dbReference type="Proteomes" id="UP000014071">
    <property type="component" value="Unassembled WGS sequence"/>
</dbReference>
<proteinExistence type="predicted"/>
<dbReference type="EMBL" id="DF238833">
    <property type="protein sequence ID" value="GAC99915.1"/>
    <property type="molecule type" value="Genomic_DNA"/>
</dbReference>
<dbReference type="PANTHER" id="PTHR13282:SF6">
    <property type="entry name" value="PROTEIN FAM32A"/>
    <property type="match status" value="1"/>
</dbReference>
<feature type="compositionally biased region" description="Basic and acidic residues" evidence="1">
    <location>
        <begin position="54"/>
        <end position="69"/>
    </location>
</feature>
<dbReference type="AlphaFoldDB" id="R9PP88"/>
<dbReference type="HOGENOM" id="CLU_098435_1_1_1"/>
<dbReference type="PANTHER" id="PTHR13282">
    <property type="entry name" value="PROTEIN FAM32A"/>
    <property type="match status" value="1"/>
</dbReference>
<gene>
    <name evidence="2" type="ORF">PHSY_007518</name>
</gene>
<name>R9PP88_PSEHS</name>
<feature type="compositionally biased region" description="Low complexity" evidence="1">
    <location>
        <begin position="1"/>
        <end position="10"/>
    </location>
</feature>
<organism evidence="2 3">
    <name type="scientific">Pseudozyma hubeiensis (strain SY62)</name>
    <name type="common">Yeast</name>
    <dbReference type="NCBI Taxonomy" id="1305764"/>
    <lineage>
        <taxon>Eukaryota</taxon>
        <taxon>Fungi</taxon>
        <taxon>Dikarya</taxon>
        <taxon>Basidiomycota</taxon>
        <taxon>Ustilaginomycotina</taxon>
        <taxon>Ustilaginomycetes</taxon>
        <taxon>Ustilaginales</taxon>
        <taxon>Ustilaginaceae</taxon>
        <taxon>Pseudozyma</taxon>
    </lineage>
</organism>
<dbReference type="GeneID" id="24112781"/>
<evidence type="ECO:0000313" key="2">
    <source>
        <dbReference type="EMBL" id="GAC99915.1"/>
    </source>
</evidence>
<dbReference type="InterPro" id="IPR013865">
    <property type="entry name" value="FAM32A"/>
</dbReference>
<dbReference type="eggNOG" id="KOG3410">
    <property type="taxonomic scope" value="Eukaryota"/>
</dbReference>
<dbReference type="OrthoDB" id="205403at2759"/>
<dbReference type="GO" id="GO:0005730">
    <property type="term" value="C:nucleolus"/>
    <property type="evidence" value="ECO:0007669"/>
    <property type="project" value="TreeGrafter"/>
</dbReference>
<dbReference type="STRING" id="1305764.R9PP88"/>
<dbReference type="Pfam" id="PF08555">
    <property type="entry name" value="FAM32A"/>
    <property type="match status" value="1"/>
</dbReference>
<reference evidence="3" key="1">
    <citation type="journal article" date="2013" name="Genome Announc.">
        <title>Draft genome sequence of the basidiomycetous yeast-like fungus Pseudozyma hubeiensis SY62, which produces an abundant amount of the biosurfactant mannosylerythritol lipids.</title>
        <authorList>
            <person name="Konishi M."/>
            <person name="Hatada Y."/>
            <person name="Horiuchi J."/>
        </authorList>
    </citation>
    <scope>NUCLEOTIDE SEQUENCE [LARGE SCALE GENOMIC DNA]</scope>
    <source>
        <strain evidence="3">SY62</strain>
    </source>
</reference>
<evidence type="ECO:0000313" key="3">
    <source>
        <dbReference type="Proteomes" id="UP000014071"/>
    </source>
</evidence>
<feature type="compositionally biased region" description="Basic and acidic residues" evidence="1">
    <location>
        <begin position="78"/>
        <end position="87"/>
    </location>
</feature>